<keyword evidence="2" id="KW-1133">Transmembrane helix</keyword>
<organism evidence="3 5">
    <name type="scientific">Rhizophagus clarus</name>
    <dbReference type="NCBI Taxonomy" id="94130"/>
    <lineage>
        <taxon>Eukaryota</taxon>
        <taxon>Fungi</taxon>
        <taxon>Fungi incertae sedis</taxon>
        <taxon>Mucoromycota</taxon>
        <taxon>Glomeromycotina</taxon>
        <taxon>Glomeromycetes</taxon>
        <taxon>Glomerales</taxon>
        <taxon>Glomeraceae</taxon>
        <taxon>Rhizophagus</taxon>
    </lineage>
</organism>
<feature type="transmembrane region" description="Helical" evidence="2">
    <location>
        <begin position="64"/>
        <end position="84"/>
    </location>
</feature>
<protein>
    <submittedName>
        <fullName evidence="3">Uncharacterized protein</fullName>
    </submittedName>
</protein>
<evidence type="ECO:0000313" key="5">
    <source>
        <dbReference type="Proteomes" id="UP000247702"/>
    </source>
</evidence>
<dbReference type="OrthoDB" id="2120024at2759"/>
<evidence type="ECO:0000313" key="4">
    <source>
        <dbReference type="EMBL" id="GES89678.1"/>
    </source>
</evidence>
<keyword evidence="1" id="KW-0175">Coiled coil</keyword>
<dbReference type="AlphaFoldDB" id="A0A2Z6RZT0"/>
<dbReference type="Proteomes" id="UP000247702">
    <property type="component" value="Unassembled WGS sequence"/>
</dbReference>
<dbReference type="EMBL" id="BEXD01004214">
    <property type="protein sequence ID" value="GBC08406.1"/>
    <property type="molecule type" value="Genomic_DNA"/>
</dbReference>
<reference evidence="3 5" key="1">
    <citation type="submission" date="2017-11" db="EMBL/GenBank/DDBJ databases">
        <title>The genome of Rhizophagus clarus HR1 reveals common genetic basis of auxotrophy among arbuscular mycorrhizal fungi.</title>
        <authorList>
            <person name="Kobayashi Y."/>
        </authorList>
    </citation>
    <scope>NUCLEOTIDE SEQUENCE [LARGE SCALE GENOMIC DNA]</scope>
    <source>
        <strain evidence="3 5">HR1</strain>
    </source>
</reference>
<dbReference type="EMBL" id="BLAL01000191">
    <property type="protein sequence ID" value="GES89678.1"/>
    <property type="molecule type" value="Genomic_DNA"/>
</dbReference>
<feature type="coiled-coil region" evidence="1">
    <location>
        <begin position="85"/>
        <end position="112"/>
    </location>
</feature>
<reference evidence="4" key="2">
    <citation type="submission" date="2019-10" db="EMBL/GenBank/DDBJ databases">
        <title>Conservation and host-specific expression of non-tandemly repeated heterogenous ribosome RNA gene in arbuscular mycorrhizal fungi.</title>
        <authorList>
            <person name="Maeda T."/>
            <person name="Kobayashi Y."/>
            <person name="Nakagawa T."/>
            <person name="Ezawa T."/>
            <person name="Yamaguchi K."/>
            <person name="Bino T."/>
            <person name="Nishimoto Y."/>
            <person name="Shigenobu S."/>
            <person name="Kawaguchi M."/>
        </authorList>
    </citation>
    <scope>NUCLEOTIDE SEQUENCE</scope>
    <source>
        <strain evidence="4">HR1</strain>
    </source>
</reference>
<keyword evidence="2" id="KW-0812">Transmembrane</keyword>
<comment type="caution">
    <text evidence="3">The sequence shown here is derived from an EMBL/GenBank/DDBJ whole genome shotgun (WGS) entry which is preliminary data.</text>
</comment>
<evidence type="ECO:0000256" key="1">
    <source>
        <dbReference type="SAM" id="Coils"/>
    </source>
</evidence>
<gene>
    <name evidence="4" type="ORF">RCL2_001656600</name>
    <name evidence="3" type="ORF">RclHR1_08090010</name>
</gene>
<keyword evidence="5" id="KW-1185">Reference proteome</keyword>
<keyword evidence="2" id="KW-0472">Membrane</keyword>
<evidence type="ECO:0000313" key="3">
    <source>
        <dbReference type="EMBL" id="GBC08406.1"/>
    </source>
</evidence>
<evidence type="ECO:0000256" key="2">
    <source>
        <dbReference type="SAM" id="Phobius"/>
    </source>
</evidence>
<dbReference type="Proteomes" id="UP000615446">
    <property type="component" value="Unassembled WGS sequence"/>
</dbReference>
<accession>A0A2Z6RZT0</accession>
<proteinExistence type="predicted"/>
<name>A0A2Z6RZT0_9GLOM</name>
<sequence length="114" mass="13157">MSSLRLIINSSLSRKIQFPSPTTCTQIFLRLRQKSTSTTSTNTASFSQSHTSENITVWNVYGPPFINCFLIGSITYISLHVFWYKLAFIELREEMENKVNELESKIDSLKKKMI</sequence>